<organism evidence="1 2">
    <name type="scientific">Candidatus Shapirobacteria bacterium GW2011_GWE2_38_30</name>
    <dbReference type="NCBI Taxonomy" id="1618490"/>
    <lineage>
        <taxon>Bacteria</taxon>
        <taxon>Candidatus Shapironibacteriota</taxon>
    </lineage>
</organism>
<sequence>MIINSHHLQIISSLKNISRLSEPNFIDFGLKYCGTPRPGYHLDTASHKQIIKDFTQNNSLNLLQFTDLVTSLYTQGESFDEIILAGRFPGYFKNYLSQINPKMLDIWLNYTHGWAEIDTLCQMNFTDLDFLTHWPQWQKILKKFNQNKNISKRRASLVLLTKPVRLSKDHRLSNLAFENIENLKLEKDILITKAVSWILRSLIKHHSTEVKKYLKVNQDTLPKIAIREATSKLVTGKKN</sequence>
<dbReference type="PANTHER" id="PTHR34070">
    <property type="entry name" value="ARMADILLO-TYPE FOLD"/>
    <property type="match status" value="1"/>
</dbReference>
<comment type="caution">
    <text evidence="1">The sequence shown here is derived from an EMBL/GenBank/DDBJ whole genome shotgun (WGS) entry which is preliminary data.</text>
</comment>
<dbReference type="Proteomes" id="UP000034406">
    <property type="component" value="Unassembled WGS sequence"/>
</dbReference>
<dbReference type="AlphaFoldDB" id="A0A0G0N061"/>
<gene>
    <name evidence="1" type="ORF">US90_C0006G0059</name>
</gene>
<dbReference type="SUPFAM" id="SSF48371">
    <property type="entry name" value="ARM repeat"/>
    <property type="match status" value="1"/>
</dbReference>
<dbReference type="STRING" id="1618490.US90_C0006G0059"/>
<dbReference type="EMBL" id="LBUT01000006">
    <property type="protein sequence ID" value="KKQ70506.1"/>
    <property type="molecule type" value="Genomic_DNA"/>
</dbReference>
<reference evidence="1 2" key="1">
    <citation type="journal article" date="2015" name="Nature">
        <title>rRNA introns, odd ribosomes, and small enigmatic genomes across a large radiation of phyla.</title>
        <authorList>
            <person name="Brown C.T."/>
            <person name="Hug L.A."/>
            <person name="Thomas B.C."/>
            <person name="Sharon I."/>
            <person name="Castelle C.J."/>
            <person name="Singh A."/>
            <person name="Wilkins M.J."/>
            <person name="Williams K.H."/>
            <person name="Banfield J.F."/>
        </authorList>
    </citation>
    <scope>NUCLEOTIDE SEQUENCE [LARGE SCALE GENOMIC DNA]</scope>
</reference>
<protein>
    <recommendedName>
        <fullName evidence="3">DNA alkylation repair protein</fullName>
    </recommendedName>
</protein>
<proteinExistence type="predicted"/>
<dbReference type="Gene3D" id="1.25.10.90">
    <property type="match status" value="1"/>
</dbReference>
<dbReference type="Pfam" id="PF08713">
    <property type="entry name" value="DNA_alkylation"/>
    <property type="match status" value="1"/>
</dbReference>
<evidence type="ECO:0000313" key="2">
    <source>
        <dbReference type="Proteomes" id="UP000034406"/>
    </source>
</evidence>
<accession>A0A0G0N061</accession>
<dbReference type="InterPro" id="IPR014825">
    <property type="entry name" value="DNA_alkylation"/>
</dbReference>
<name>A0A0G0N061_9BACT</name>
<evidence type="ECO:0000313" key="1">
    <source>
        <dbReference type="EMBL" id="KKQ70506.1"/>
    </source>
</evidence>
<dbReference type="InterPro" id="IPR016024">
    <property type="entry name" value="ARM-type_fold"/>
</dbReference>
<dbReference type="PANTHER" id="PTHR34070:SF1">
    <property type="entry name" value="DNA ALKYLATION REPAIR PROTEIN"/>
    <property type="match status" value="1"/>
</dbReference>
<evidence type="ECO:0008006" key="3">
    <source>
        <dbReference type="Google" id="ProtNLM"/>
    </source>
</evidence>